<dbReference type="EMBL" id="CAEZSC010000049">
    <property type="protein sequence ID" value="CAB4537315.1"/>
    <property type="molecule type" value="Genomic_DNA"/>
</dbReference>
<evidence type="ECO:0000313" key="1">
    <source>
        <dbReference type="EMBL" id="CAB4537315.1"/>
    </source>
</evidence>
<name>A0A6J6BEN6_9ZZZZ</name>
<dbReference type="AlphaFoldDB" id="A0A6J6BEN6"/>
<accession>A0A6J6BEN6</accession>
<reference evidence="1" key="1">
    <citation type="submission" date="2020-05" db="EMBL/GenBank/DDBJ databases">
        <authorList>
            <person name="Chiriac C."/>
            <person name="Salcher M."/>
            <person name="Ghai R."/>
            <person name="Kavagutti S V."/>
        </authorList>
    </citation>
    <scope>NUCLEOTIDE SEQUENCE</scope>
</reference>
<proteinExistence type="predicted"/>
<dbReference type="EMBL" id="CAFBPI010000013">
    <property type="protein sequence ID" value="CAB5008661.1"/>
    <property type="molecule type" value="Genomic_DNA"/>
</dbReference>
<organism evidence="1">
    <name type="scientific">freshwater metagenome</name>
    <dbReference type="NCBI Taxonomy" id="449393"/>
    <lineage>
        <taxon>unclassified sequences</taxon>
        <taxon>metagenomes</taxon>
        <taxon>ecological metagenomes</taxon>
    </lineage>
</organism>
<evidence type="ECO:0000313" key="2">
    <source>
        <dbReference type="EMBL" id="CAB5008661.1"/>
    </source>
</evidence>
<sequence>MKYERVFVLSPGRAGSKTFVEACSHLTNYSTAHESRAALLGEERFAYPLAHIEADNRLTWFLGPLGDHFDDSNVLYVHLKRDKESIVDSFLHRLRNSEYRASIIAAFAHGIVMKPGDWKPEEEIEVARLYVSTVQSNIEHFLRGRKSVVVNLEDGGVSFRDFLQEISAEGDIEQSVRTWLTVHNAR</sequence>
<gene>
    <name evidence="1" type="ORF">UFOPK1380_00842</name>
    <name evidence="2" type="ORF">UFOPK4095_00335</name>
</gene>
<protein>
    <submittedName>
        <fullName evidence="1">Unannotated protein</fullName>
    </submittedName>
</protein>